<evidence type="ECO:0000256" key="1">
    <source>
        <dbReference type="ARBA" id="ARBA00006484"/>
    </source>
</evidence>
<organism evidence="5 6">
    <name type="scientific">Sphagnum troendelagicum</name>
    <dbReference type="NCBI Taxonomy" id="128251"/>
    <lineage>
        <taxon>Eukaryota</taxon>
        <taxon>Viridiplantae</taxon>
        <taxon>Streptophyta</taxon>
        <taxon>Embryophyta</taxon>
        <taxon>Bryophyta</taxon>
        <taxon>Sphagnophytina</taxon>
        <taxon>Sphagnopsida</taxon>
        <taxon>Sphagnales</taxon>
        <taxon>Sphagnaceae</taxon>
        <taxon>Sphagnum</taxon>
    </lineage>
</organism>
<dbReference type="SUPFAM" id="SSF51735">
    <property type="entry name" value="NAD(P)-binding Rossmann-fold domains"/>
    <property type="match status" value="1"/>
</dbReference>
<keyword evidence="3" id="KW-0520">NAD</keyword>
<dbReference type="InterPro" id="IPR002347">
    <property type="entry name" value="SDR_fam"/>
</dbReference>
<dbReference type="Gene3D" id="3.40.50.720">
    <property type="entry name" value="NAD(P)-binding Rossmann-like Domain"/>
    <property type="match status" value="1"/>
</dbReference>
<sequence length="104" mass="11195">MIPAKQGVIICTASTLGILPDQPTNYAISKAAVIAAVRSAAADLGQYGIRVNCISPTVVATPLPLRYLRALQPNFNLRHNLVLDGGSTTRKANFWRIPTHDSKI</sequence>
<comment type="similarity">
    <text evidence="1">Belongs to the short-chain dehydrogenases/reductases (SDR) family.</text>
</comment>
<dbReference type="Pfam" id="PF13561">
    <property type="entry name" value="adh_short_C2"/>
    <property type="match status" value="1"/>
</dbReference>
<dbReference type="PANTHER" id="PTHR43180">
    <property type="entry name" value="3-OXOACYL-(ACYL-CARRIER-PROTEIN) REDUCTASE (AFU_ORTHOLOGUE AFUA_6G11210)"/>
    <property type="match status" value="1"/>
</dbReference>
<proteinExistence type="inferred from homology"/>
<accession>A0ABP0U5C7</accession>
<dbReference type="Proteomes" id="UP001497512">
    <property type="component" value="Chromosome 19"/>
</dbReference>
<evidence type="ECO:0000256" key="2">
    <source>
        <dbReference type="ARBA" id="ARBA00023002"/>
    </source>
</evidence>
<dbReference type="InterPro" id="IPR036291">
    <property type="entry name" value="NAD(P)-bd_dom_sf"/>
</dbReference>
<evidence type="ECO:0000313" key="6">
    <source>
        <dbReference type="Proteomes" id="UP001497512"/>
    </source>
</evidence>
<keyword evidence="6" id="KW-1185">Reference proteome</keyword>
<keyword evidence="4" id="KW-0443">Lipid metabolism</keyword>
<evidence type="ECO:0000256" key="3">
    <source>
        <dbReference type="ARBA" id="ARBA00023027"/>
    </source>
</evidence>
<dbReference type="PRINTS" id="PR00081">
    <property type="entry name" value="GDHRDH"/>
</dbReference>
<dbReference type="PANTHER" id="PTHR43180:SF28">
    <property type="entry name" value="NAD(P)-BINDING ROSSMANN-FOLD SUPERFAMILY PROTEIN"/>
    <property type="match status" value="1"/>
</dbReference>
<evidence type="ECO:0000256" key="4">
    <source>
        <dbReference type="ARBA" id="ARBA00023098"/>
    </source>
</evidence>
<reference evidence="5" key="1">
    <citation type="submission" date="2024-02" db="EMBL/GenBank/DDBJ databases">
        <authorList>
            <consortium name="ELIXIR-Norway"/>
            <consortium name="Elixir Norway"/>
        </authorList>
    </citation>
    <scope>NUCLEOTIDE SEQUENCE</scope>
</reference>
<dbReference type="EMBL" id="OZ019911">
    <property type="protein sequence ID" value="CAK9213315.1"/>
    <property type="molecule type" value="Genomic_DNA"/>
</dbReference>
<name>A0ABP0U5C7_9BRYO</name>
<evidence type="ECO:0000313" key="5">
    <source>
        <dbReference type="EMBL" id="CAK9213315.1"/>
    </source>
</evidence>
<protein>
    <submittedName>
        <fullName evidence="5">Uncharacterized protein</fullName>
    </submittedName>
</protein>
<keyword evidence="2" id="KW-0560">Oxidoreductase</keyword>
<gene>
    <name evidence="5" type="ORF">CSSPTR1EN2_LOCUS11675</name>
</gene>